<dbReference type="Pfam" id="PF13843">
    <property type="entry name" value="DDE_Tnp_1_7"/>
    <property type="match status" value="1"/>
</dbReference>
<evidence type="ECO:0000313" key="3">
    <source>
        <dbReference type="EMBL" id="GBP89096.1"/>
    </source>
</evidence>
<evidence type="ECO:0000256" key="1">
    <source>
        <dbReference type="SAM" id="MobiDB-lite"/>
    </source>
</evidence>
<comment type="caution">
    <text evidence="3">The sequence shown here is derived from an EMBL/GenBank/DDBJ whole genome shotgun (WGS) entry which is preliminary data.</text>
</comment>
<name>A0A4C1ZKR4_EUMVA</name>
<organism evidence="3 4">
    <name type="scientific">Eumeta variegata</name>
    <name type="common">Bagworm moth</name>
    <name type="synonym">Eumeta japonica</name>
    <dbReference type="NCBI Taxonomy" id="151549"/>
    <lineage>
        <taxon>Eukaryota</taxon>
        <taxon>Metazoa</taxon>
        <taxon>Ecdysozoa</taxon>
        <taxon>Arthropoda</taxon>
        <taxon>Hexapoda</taxon>
        <taxon>Insecta</taxon>
        <taxon>Pterygota</taxon>
        <taxon>Neoptera</taxon>
        <taxon>Endopterygota</taxon>
        <taxon>Lepidoptera</taxon>
        <taxon>Glossata</taxon>
        <taxon>Ditrysia</taxon>
        <taxon>Tineoidea</taxon>
        <taxon>Psychidae</taxon>
        <taxon>Oiketicinae</taxon>
        <taxon>Eumeta</taxon>
    </lineage>
</organism>
<dbReference type="InterPro" id="IPR029526">
    <property type="entry name" value="PGBD"/>
</dbReference>
<feature type="compositionally biased region" description="Basic residues" evidence="1">
    <location>
        <begin position="932"/>
        <end position="951"/>
    </location>
</feature>
<dbReference type="PANTHER" id="PTHR46599:SF3">
    <property type="entry name" value="PIGGYBAC TRANSPOSABLE ELEMENT-DERIVED PROTEIN 4"/>
    <property type="match status" value="1"/>
</dbReference>
<evidence type="ECO:0000313" key="4">
    <source>
        <dbReference type="Proteomes" id="UP000299102"/>
    </source>
</evidence>
<accession>A0A4C1ZKR4</accession>
<protein>
    <submittedName>
        <fullName evidence="3">PiggyBac transposable element-derived protein 4</fullName>
    </submittedName>
</protein>
<keyword evidence="4" id="KW-1185">Reference proteome</keyword>
<proteinExistence type="predicted"/>
<feature type="region of interest" description="Disordered" evidence="1">
    <location>
        <begin position="932"/>
        <end position="962"/>
    </location>
</feature>
<dbReference type="PANTHER" id="PTHR46599">
    <property type="entry name" value="PIGGYBAC TRANSPOSABLE ELEMENT-DERIVED PROTEIN 4"/>
    <property type="match status" value="1"/>
</dbReference>
<dbReference type="AlphaFoldDB" id="A0A4C1ZKR4"/>
<dbReference type="Proteomes" id="UP000299102">
    <property type="component" value="Unassembled WGS sequence"/>
</dbReference>
<dbReference type="EMBL" id="BGZK01001974">
    <property type="protein sequence ID" value="GBP89096.1"/>
    <property type="molecule type" value="Genomic_DNA"/>
</dbReference>
<feature type="domain" description="PiggyBac transposable element-derived protein" evidence="2">
    <location>
        <begin position="412"/>
        <end position="816"/>
    </location>
</feature>
<dbReference type="STRING" id="151549.A0A4C1ZKR4"/>
<sequence>MRDTCEPHPIKNYECISRKNNRTNSDTNAAGGVAIYRRLSSISTAKVIDVAVTDTARVIKTCGDLCLAEVTCFTADTTFKFVLGAVYIHPGSSVQDIGMLLHQALLPYVHNSQAGALKRWASHLAAPRQAHGTADVVPAVDASFLSSPPAPSSSTTNFKRPRPQEPRELPIQSSPVISKSCNLSAICTDLVLNVQNKEIYLSMPDTIIEDYDMIEPVSTTSSCAKEVLSKQDIEEWIKLSQVLLDQEKVVVIDVLPTKNIQQDATSQITSSLATSIEPSMILSASTHQPITSADVHVSDDEGLTSTVEGFIIEPSSPESVLLEMDDVNSEYDDEVDDIVSAPSEIHQDLSNDEELADEVTRSMRTMEAVMDVDHERLLSDNIKFEWQEDFSTFGGMEEFLVQPTGAVRSYDSPYDAFVDIFDKSIMTEIVTETNRYAQQIIDKAKAAGTFTKQKRMYRWRDTTVDEIYCLFAIFIYMGICQRTSLEEYWKKDSVLEMAGFRKLMSLDRYILLTKCLHFVNNKKQPAAKNVGSISSRLHKLHPIISHLNDRFQTLYVLHRHITIDESLTLFNGRPSFAQYIKMKSARQGIKSFELCESQTGYLYKFVIYTGSSPDEAEGNVEGGNSGIRGSAKGKGRDFFSDGPHVGTIAEALAGKTTQTVLKLLEGLEGKGYCVTMDKFYNSPALARYLKFRGFDCLGTVHLTRKNIPEDVKKVTRESEKGTVVARHSGDVTVLSWKDTNVVSMISTYHDDSTHKGRRADGARLRPICVHDYNMIMGGVDLKDQKLATYLMERKRGIKWYVKMFKRLLNASVHNAYVMFRGSQMTTPSVAGQNKLLKHRQVRHQIADELTRRHTPPAPVRTLTSQPSLRLDKTKEHLPIRGNPLRCRMCSLKYDITTRSVIQCSVCKVGLCVVKDDCFYEYHKLETLPLRRLKRDKPRRGHGLGRQNRRNKLTQPSPSTSKG</sequence>
<reference evidence="3 4" key="1">
    <citation type="journal article" date="2019" name="Commun. Biol.">
        <title>The bagworm genome reveals a unique fibroin gene that provides high tensile strength.</title>
        <authorList>
            <person name="Kono N."/>
            <person name="Nakamura H."/>
            <person name="Ohtoshi R."/>
            <person name="Tomita M."/>
            <person name="Numata K."/>
            <person name="Arakawa K."/>
        </authorList>
    </citation>
    <scope>NUCLEOTIDE SEQUENCE [LARGE SCALE GENOMIC DNA]</scope>
</reference>
<gene>
    <name evidence="3" type="primary">PGBD4</name>
    <name evidence="3" type="ORF">EVAR_64161_1</name>
</gene>
<evidence type="ECO:0000259" key="2">
    <source>
        <dbReference type="Pfam" id="PF13843"/>
    </source>
</evidence>
<feature type="compositionally biased region" description="Polar residues" evidence="1">
    <location>
        <begin position="952"/>
        <end position="962"/>
    </location>
</feature>
<feature type="region of interest" description="Disordered" evidence="1">
    <location>
        <begin position="146"/>
        <end position="171"/>
    </location>
</feature>
<dbReference type="OrthoDB" id="75807at2759"/>